<dbReference type="Gene3D" id="3.40.50.2300">
    <property type="match status" value="1"/>
</dbReference>
<protein>
    <recommendedName>
        <fullName evidence="3">Mga helix-turn-helix domain-containing protein</fullName>
    </recommendedName>
</protein>
<dbReference type="InterPro" id="IPR050661">
    <property type="entry name" value="BglG_antiterminators"/>
</dbReference>
<evidence type="ECO:0000313" key="5">
    <source>
        <dbReference type="Proteomes" id="UP000288024"/>
    </source>
</evidence>
<evidence type="ECO:0000256" key="2">
    <source>
        <dbReference type="ARBA" id="ARBA00023163"/>
    </source>
</evidence>
<accession>A0A3S2X561</accession>
<keyword evidence="1" id="KW-0805">Transcription regulation</keyword>
<keyword evidence="2" id="KW-0804">Transcription</keyword>
<dbReference type="InterPro" id="IPR007737">
    <property type="entry name" value="Mga_HTH"/>
</dbReference>
<dbReference type="PANTHER" id="PTHR30185:SF18">
    <property type="entry name" value="TRANSCRIPTIONAL REGULATOR MTLR"/>
    <property type="match status" value="1"/>
</dbReference>
<dbReference type="RefSeq" id="WP_127737754.1">
    <property type="nucleotide sequence ID" value="NZ_JAMAVA010000003.1"/>
</dbReference>
<dbReference type="Gene3D" id="1.10.357.10">
    <property type="entry name" value="Tetracycline Repressor, domain 2"/>
    <property type="match status" value="1"/>
</dbReference>
<dbReference type="InterPro" id="IPR036390">
    <property type="entry name" value="WH_DNA-bd_sf"/>
</dbReference>
<dbReference type="Proteomes" id="UP000288024">
    <property type="component" value="Unassembled WGS sequence"/>
</dbReference>
<evidence type="ECO:0000259" key="3">
    <source>
        <dbReference type="Pfam" id="PF05043"/>
    </source>
</evidence>
<dbReference type="SUPFAM" id="SSF63520">
    <property type="entry name" value="PTS-regulatory domain, PRD"/>
    <property type="match status" value="1"/>
</dbReference>
<evidence type="ECO:0000313" key="4">
    <source>
        <dbReference type="EMBL" id="RVT65537.1"/>
    </source>
</evidence>
<reference evidence="4 5" key="1">
    <citation type="submission" date="2019-01" db="EMBL/GenBank/DDBJ databases">
        <title>Bacillus sp. M5HDSG1-1, whole genome shotgun sequence.</title>
        <authorList>
            <person name="Tuo L."/>
        </authorList>
    </citation>
    <scope>NUCLEOTIDE SEQUENCE [LARGE SCALE GENOMIC DNA]</scope>
    <source>
        <strain evidence="4 5">M5HDSG1-1</strain>
    </source>
</reference>
<proteinExistence type="predicted"/>
<feature type="domain" description="Mga helix-turn-helix" evidence="3">
    <location>
        <begin position="79"/>
        <end position="154"/>
    </location>
</feature>
<gene>
    <name evidence="4" type="ORF">EM808_08550</name>
</gene>
<dbReference type="Pfam" id="PF05043">
    <property type="entry name" value="Mga"/>
    <property type="match status" value="1"/>
</dbReference>
<dbReference type="EMBL" id="RZTZ01000002">
    <property type="protein sequence ID" value="RVT65537.1"/>
    <property type="molecule type" value="Genomic_DNA"/>
</dbReference>
<comment type="caution">
    <text evidence="4">The sequence shown here is derived from an EMBL/GenBank/DDBJ whole genome shotgun (WGS) entry which is preliminary data.</text>
</comment>
<keyword evidence="5" id="KW-1185">Reference proteome</keyword>
<evidence type="ECO:0000256" key="1">
    <source>
        <dbReference type="ARBA" id="ARBA00023015"/>
    </source>
</evidence>
<organism evidence="4 5">
    <name type="scientific">Niallia taxi</name>
    <dbReference type="NCBI Taxonomy" id="2499688"/>
    <lineage>
        <taxon>Bacteria</taxon>
        <taxon>Bacillati</taxon>
        <taxon>Bacillota</taxon>
        <taxon>Bacilli</taxon>
        <taxon>Bacillales</taxon>
        <taxon>Bacillaceae</taxon>
        <taxon>Niallia</taxon>
    </lineage>
</organism>
<name>A0A3S2X561_9BACI</name>
<dbReference type="GO" id="GO:0006355">
    <property type="term" value="P:regulation of DNA-templated transcription"/>
    <property type="evidence" value="ECO:0007669"/>
    <property type="project" value="InterPro"/>
</dbReference>
<dbReference type="AlphaFoldDB" id="A0A3S2X561"/>
<dbReference type="SUPFAM" id="SSF46785">
    <property type="entry name" value="Winged helix' DNA-binding domain"/>
    <property type="match status" value="2"/>
</dbReference>
<sequence>MNRFYKRYSDIIFQLLSEERWNSLAVLSDKTGFSKTTIWRDLEFLESVLPEDWVFEKNEAYGVRLIKPENGTLEGLLGQIREKNTYLHTLKIILLNDGVDVSQICQEVHISRSTAYRHLEKLQEVVKEAEVTLTASPFRLEGDERKIRRFIMQYLDFMSFETNLVKEELDAGRFQEHLVKMFARFSMSYRTGALYRLTIILFIANHRASMGHYISYPDSVLKTHEGSKYFELTKRLLPFMVKCPRREIQLQEILYIAIFIMSEERPLNRTKHLQYIHKSMKSERGYPMSVFLKKLDKYIGLPISQDDIFLFHFYQSLKRISVETEFETETVKNSALQYLDFFEGNQLYQAIAQIAKECFTHYSLLLKKLDILEIFAITQAAIIRRWNNHKIQVAVMCRTYSEKDYIREILNYHFYSKLEITCLDPSSVHLLYMYEEFDLLISAGELNPSDARIEHIPKIIISSFPTSAELREINHFIMDHFFGNLGVTKEMVYPFNEPV</sequence>
<dbReference type="PANTHER" id="PTHR30185">
    <property type="entry name" value="CRYPTIC BETA-GLUCOSIDE BGL OPERON ANTITERMINATOR"/>
    <property type="match status" value="1"/>
</dbReference>
<dbReference type="InterPro" id="IPR036634">
    <property type="entry name" value="PRD_sf"/>
</dbReference>